<dbReference type="Pfam" id="PF00293">
    <property type="entry name" value="NUDIX"/>
    <property type="match status" value="1"/>
</dbReference>
<protein>
    <submittedName>
        <fullName evidence="3">ADP-ribose pyrophosphatase</fullName>
    </submittedName>
</protein>
<name>A0A2U1T399_9MICO</name>
<proteinExistence type="predicted"/>
<dbReference type="AlphaFoldDB" id="A0A2U1T399"/>
<dbReference type="Gene3D" id="3.90.79.10">
    <property type="entry name" value="Nucleoside Triphosphate Pyrophosphohydrolase"/>
    <property type="match status" value="1"/>
</dbReference>
<dbReference type="GO" id="GO:0005829">
    <property type="term" value="C:cytosol"/>
    <property type="evidence" value="ECO:0007669"/>
    <property type="project" value="TreeGrafter"/>
</dbReference>
<organism evidence="3 4">
    <name type="scientific">Homoserinimonas hongtaonis</name>
    <dbReference type="NCBI Taxonomy" id="2079791"/>
    <lineage>
        <taxon>Bacteria</taxon>
        <taxon>Bacillati</taxon>
        <taxon>Actinomycetota</taxon>
        <taxon>Actinomycetes</taxon>
        <taxon>Micrococcales</taxon>
        <taxon>Microbacteriaceae</taxon>
        <taxon>Homoserinimonas</taxon>
    </lineage>
</organism>
<dbReference type="InterPro" id="IPR000086">
    <property type="entry name" value="NUDIX_hydrolase_dom"/>
</dbReference>
<dbReference type="GO" id="GO:0019693">
    <property type="term" value="P:ribose phosphate metabolic process"/>
    <property type="evidence" value="ECO:0007669"/>
    <property type="project" value="TreeGrafter"/>
</dbReference>
<accession>A0A2U1T399</accession>
<keyword evidence="1" id="KW-0378">Hydrolase</keyword>
<reference evidence="4" key="1">
    <citation type="submission" date="2018-04" db="EMBL/GenBank/DDBJ databases">
        <authorList>
            <person name="Liu S."/>
            <person name="Wang Z."/>
            <person name="Li J."/>
        </authorList>
    </citation>
    <scope>NUCLEOTIDE SEQUENCE [LARGE SCALE GENOMIC DNA]</scope>
    <source>
        <strain evidence="4">S1194</strain>
    </source>
</reference>
<feature type="domain" description="Nudix hydrolase" evidence="2">
    <location>
        <begin position="43"/>
        <end position="175"/>
    </location>
</feature>
<dbReference type="GO" id="GO:0006753">
    <property type="term" value="P:nucleoside phosphate metabolic process"/>
    <property type="evidence" value="ECO:0007669"/>
    <property type="project" value="TreeGrafter"/>
</dbReference>
<dbReference type="PROSITE" id="PS51462">
    <property type="entry name" value="NUDIX"/>
    <property type="match status" value="1"/>
</dbReference>
<dbReference type="CDD" id="cd24158">
    <property type="entry name" value="NUDIX_ADPRase_Rv1700"/>
    <property type="match status" value="1"/>
</dbReference>
<dbReference type="PANTHER" id="PTHR11839:SF31">
    <property type="entry name" value="ADP-RIBOSE PYROPHOSPHATASE"/>
    <property type="match status" value="1"/>
</dbReference>
<gene>
    <name evidence="3" type="ORF">DF220_00045</name>
</gene>
<evidence type="ECO:0000313" key="4">
    <source>
        <dbReference type="Proteomes" id="UP000244978"/>
    </source>
</evidence>
<sequence length="183" mass="20374">MLADEPAEFAVVESETMFSGRVWDVRRDRIAYGDTEIVREYVDHTGAVAVAAIDDRGRILVIRQYRHPIAMRDWELPAGLLDIPGEDPLAAAQRELAEEVDLVADEWAPLVEFYTSPGGSNELLRVYLARGVRATPEAFVRGEEEADIETRWVELDELLDAVKAGRVRNGILVTAALSLAAER</sequence>
<evidence type="ECO:0000256" key="1">
    <source>
        <dbReference type="ARBA" id="ARBA00022801"/>
    </source>
</evidence>
<dbReference type="RefSeq" id="WP_108998058.1">
    <property type="nucleotide sequence ID" value="NZ_QEEX01000001.1"/>
</dbReference>
<dbReference type="GO" id="GO:0016787">
    <property type="term" value="F:hydrolase activity"/>
    <property type="evidence" value="ECO:0007669"/>
    <property type="project" value="UniProtKB-KW"/>
</dbReference>
<dbReference type="InterPro" id="IPR015797">
    <property type="entry name" value="NUDIX_hydrolase-like_dom_sf"/>
</dbReference>
<dbReference type="Proteomes" id="UP000244978">
    <property type="component" value="Unassembled WGS sequence"/>
</dbReference>
<comment type="caution">
    <text evidence="3">The sequence shown here is derived from an EMBL/GenBank/DDBJ whole genome shotgun (WGS) entry which is preliminary data.</text>
</comment>
<dbReference type="PANTHER" id="PTHR11839">
    <property type="entry name" value="UDP/ADP-SUGAR PYROPHOSPHATASE"/>
    <property type="match status" value="1"/>
</dbReference>
<evidence type="ECO:0000259" key="2">
    <source>
        <dbReference type="PROSITE" id="PS51462"/>
    </source>
</evidence>
<dbReference type="SUPFAM" id="SSF55811">
    <property type="entry name" value="Nudix"/>
    <property type="match status" value="1"/>
</dbReference>
<evidence type="ECO:0000313" key="3">
    <source>
        <dbReference type="EMBL" id="PWB98337.1"/>
    </source>
</evidence>
<dbReference type="EMBL" id="QEEX01000001">
    <property type="protein sequence ID" value="PWB98337.1"/>
    <property type="molecule type" value="Genomic_DNA"/>
</dbReference>
<keyword evidence="4" id="KW-1185">Reference proteome</keyword>